<feature type="transmembrane region" description="Helical" evidence="1">
    <location>
        <begin position="321"/>
        <end position="343"/>
    </location>
</feature>
<feature type="signal peptide" evidence="2">
    <location>
        <begin position="1"/>
        <end position="23"/>
    </location>
</feature>
<proteinExistence type="predicted"/>
<evidence type="ECO:0000256" key="1">
    <source>
        <dbReference type="SAM" id="Phobius"/>
    </source>
</evidence>
<keyword evidence="1" id="KW-0812">Transmembrane</keyword>
<gene>
    <name evidence="3" type="ORF">H696_01605</name>
</gene>
<keyword evidence="2" id="KW-0732">Signal</keyword>
<dbReference type="GeneID" id="20526330"/>
<evidence type="ECO:0000313" key="3">
    <source>
        <dbReference type="EMBL" id="KCV72206.1"/>
    </source>
</evidence>
<evidence type="ECO:0000313" key="4">
    <source>
        <dbReference type="Proteomes" id="UP000030693"/>
    </source>
</evidence>
<accession>A0A058ZE30</accession>
<reference evidence="3" key="1">
    <citation type="submission" date="2013-04" db="EMBL/GenBank/DDBJ databases">
        <title>The Genome Sequence of Fonticula alba ATCC 38817.</title>
        <authorList>
            <consortium name="The Broad Institute Genomics Platform"/>
            <person name="Russ C."/>
            <person name="Cuomo C."/>
            <person name="Burger G."/>
            <person name="Gray M.W."/>
            <person name="Holland P.W.H."/>
            <person name="King N."/>
            <person name="Lang F.B.F."/>
            <person name="Roger A.J."/>
            <person name="Ruiz-Trillo I."/>
            <person name="Brown M."/>
            <person name="Walker B."/>
            <person name="Young S."/>
            <person name="Zeng Q."/>
            <person name="Gargeya S."/>
            <person name="Fitzgerald M."/>
            <person name="Haas B."/>
            <person name="Abouelleil A."/>
            <person name="Allen A.W."/>
            <person name="Alvarado L."/>
            <person name="Arachchi H.M."/>
            <person name="Berlin A.M."/>
            <person name="Chapman S.B."/>
            <person name="Gainer-Dewar J."/>
            <person name="Goldberg J."/>
            <person name="Griggs A."/>
            <person name="Gujja S."/>
            <person name="Hansen M."/>
            <person name="Howarth C."/>
            <person name="Imamovic A."/>
            <person name="Ireland A."/>
            <person name="Larimer J."/>
            <person name="McCowan C."/>
            <person name="Murphy C."/>
            <person name="Pearson M."/>
            <person name="Poon T.W."/>
            <person name="Priest M."/>
            <person name="Roberts A."/>
            <person name="Saif S."/>
            <person name="Shea T."/>
            <person name="Sisk P."/>
            <person name="Sykes S."/>
            <person name="Wortman J."/>
            <person name="Nusbaum C."/>
            <person name="Birren B."/>
        </authorList>
    </citation>
    <scope>NUCLEOTIDE SEQUENCE [LARGE SCALE GENOMIC DNA]</scope>
    <source>
        <strain evidence="3">ATCC 38817</strain>
    </source>
</reference>
<keyword evidence="1" id="KW-1133">Transmembrane helix</keyword>
<dbReference type="EMBL" id="KB932202">
    <property type="protein sequence ID" value="KCV72206.1"/>
    <property type="molecule type" value="Genomic_DNA"/>
</dbReference>
<dbReference type="Proteomes" id="UP000030693">
    <property type="component" value="Unassembled WGS sequence"/>
</dbReference>
<organism evidence="3">
    <name type="scientific">Fonticula alba</name>
    <name type="common">Slime mold</name>
    <dbReference type="NCBI Taxonomy" id="691883"/>
    <lineage>
        <taxon>Eukaryota</taxon>
        <taxon>Rotosphaerida</taxon>
        <taxon>Fonticulaceae</taxon>
        <taxon>Fonticula</taxon>
    </lineage>
</organism>
<keyword evidence="4" id="KW-1185">Reference proteome</keyword>
<evidence type="ECO:0000256" key="2">
    <source>
        <dbReference type="SAM" id="SignalP"/>
    </source>
</evidence>
<dbReference type="RefSeq" id="XP_009493784.1">
    <property type="nucleotide sequence ID" value="XM_009495509.1"/>
</dbReference>
<sequence>MRAPLALLPGLLLLLLAFGLAASQPQPPRLVTPLATPTSAHDVLSQEQVEDLLSWTDDLFAGNLADYSVRGMGFTYWACPGLDLPFLTPSNSSSPETSPGFWTDCSPTQTCTPCWPRATANPFRLLAALAAPIPAGAWLAPVQEAAVELGQRPAFAGAAGAGSSGGTAAIWAPVLRDAARRLPAIPRDVLRGFVWHAFGHWAALTDMCASPSGATSIYCADSPAMKMARDARLGCSPVGDDCSRLAARIGRSTRLSEWLPIDLTLGGRPLADGLACAPGPRRLLGEYLRLDRPALEPWLRVVLLAMTDPLCRAPRHPYANVAGASLAVILLVVVPVWIGSTIARRLPRLPMLR</sequence>
<keyword evidence="1" id="KW-0472">Membrane</keyword>
<feature type="chain" id="PRO_5001566854" evidence="2">
    <location>
        <begin position="24"/>
        <end position="353"/>
    </location>
</feature>
<dbReference type="AlphaFoldDB" id="A0A058ZE30"/>
<name>A0A058ZE30_FONAL</name>
<protein>
    <submittedName>
        <fullName evidence="3">Uncharacterized protein</fullName>
    </submittedName>
</protein>